<dbReference type="EMBL" id="KQ085920">
    <property type="protein sequence ID" value="KLO16126.1"/>
    <property type="molecule type" value="Genomic_DNA"/>
</dbReference>
<feature type="binding site" evidence="9">
    <location>
        <position position="154"/>
    </location>
    <ligand>
        <name>substrate</name>
    </ligand>
</feature>
<evidence type="ECO:0000256" key="4">
    <source>
        <dbReference type="ARBA" id="ARBA00022563"/>
    </source>
</evidence>
<dbReference type="Proteomes" id="UP000053477">
    <property type="component" value="Unassembled WGS sequence"/>
</dbReference>
<feature type="binding site" evidence="10">
    <location>
        <begin position="155"/>
        <end position="157"/>
    </location>
    <ligand>
        <name>NAD(+)</name>
        <dbReference type="ChEBI" id="CHEBI:57540"/>
    </ligand>
</feature>
<reference evidence="14 15" key="1">
    <citation type="submission" date="2015-04" db="EMBL/GenBank/DDBJ databases">
        <title>Complete genome sequence of Schizopora paradoxa KUC8140, a cosmopolitan wood degrader in East Asia.</title>
        <authorList>
            <consortium name="DOE Joint Genome Institute"/>
            <person name="Min B."/>
            <person name="Park H."/>
            <person name="Jang Y."/>
            <person name="Kim J.-J."/>
            <person name="Kim K.H."/>
            <person name="Pangilinan J."/>
            <person name="Lipzen A."/>
            <person name="Riley R."/>
            <person name="Grigoriev I.V."/>
            <person name="Spatafora J.W."/>
            <person name="Choi I.-G."/>
        </authorList>
    </citation>
    <scope>NUCLEOTIDE SEQUENCE [LARGE SCALE GENOMIC DNA]</scope>
    <source>
        <strain evidence="14 15">KUC8140</strain>
    </source>
</reference>
<feature type="binding site" evidence="9">
    <location>
        <position position="129"/>
    </location>
    <ligand>
        <name>substrate</name>
    </ligand>
</feature>
<organism evidence="14 15">
    <name type="scientific">Schizopora paradoxa</name>
    <dbReference type="NCBI Taxonomy" id="27342"/>
    <lineage>
        <taxon>Eukaryota</taxon>
        <taxon>Fungi</taxon>
        <taxon>Dikarya</taxon>
        <taxon>Basidiomycota</taxon>
        <taxon>Agaricomycotina</taxon>
        <taxon>Agaricomycetes</taxon>
        <taxon>Hymenochaetales</taxon>
        <taxon>Schizoporaceae</taxon>
        <taxon>Schizopora</taxon>
    </lineage>
</organism>
<keyword evidence="15" id="KW-1185">Reference proteome</keyword>
<dbReference type="GO" id="GO:0006730">
    <property type="term" value="P:one-carbon metabolic process"/>
    <property type="evidence" value="ECO:0007669"/>
    <property type="project" value="UniProtKB-KW"/>
</dbReference>
<dbReference type="InterPro" id="IPR036291">
    <property type="entry name" value="NAD(P)-bd_dom_sf"/>
</dbReference>
<accession>A0A0H2SGD9</accession>
<sequence length="430" mass="47037">MVYKVADISLAAFGRKELEIAENEMPGLMYIRNKHKAAQPLKGARIAGCLHMTIQTAVLIETLVALGAEVTWSSCNIYSTQDHAAAAIAATGVPVFAWKGETEEEYTWCIEQTLAAFPGGKPLNMILDDGGDLTTLVHEKYPQYLKDIRGVSEETTTGVHHLYKAFREGRLKVPAINVNDSVTKSKFDNYYGCRESLVDGIKRATDVMLAGKVAVVAGFGDVGKGCAESLRSYGSRVIITEIDPINALQAAMAGYEVTTMDEAASRSNIFVTTTGNRDIITAEHFKAMPEDAIVCNIGHFDVEIDVAWLKANAKQEVNIKPQVDRYTMPNGRHIILLAAGRLVNLGCATGHPSFVMSCSFSNQVLAQIALWTTPEKFKLGVHILPKELDEEVARAHLAQIGVKLTTLTKTQSDYLGIPVNGPYKADHYRY</sequence>
<dbReference type="CDD" id="cd00401">
    <property type="entry name" value="SAHH"/>
    <property type="match status" value="1"/>
</dbReference>
<comment type="cofactor">
    <cofactor evidence="10 11">
        <name>NAD(+)</name>
        <dbReference type="ChEBI" id="CHEBI:57540"/>
    </cofactor>
    <text evidence="10 11">Binds 1 NAD(+) per subunit.</text>
</comment>
<evidence type="ECO:0000256" key="1">
    <source>
        <dbReference type="ARBA" id="ARBA00002639"/>
    </source>
</evidence>
<dbReference type="PROSITE" id="PS00738">
    <property type="entry name" value="ADOHCYASE_1"/>
    <property type="match status" value="1"/>
</dbReference>
<dbReference type="NCBIfam" id="TIGR00936">
    <property type="entry name" value="ahcY"/>
    <property type="match status" value="1"/>
</dbReference>
<evidence type="ECO:0000256" key="10">
    <source>
        <dbReference type="PIRSR" id="PIRSR001109-2"/>
    </source>
</evidence>
<comment type="similarity">
    <text evidence="3 12">Belongs to the adenosylhomocysteinase family.</text>
</comment>
<proteinExistence type="inferred from homology"/>
<comment type="function">
    <text evidence="1">Adenosylhomocysteine is a competitive inhibitor of S-adenosyl-L-methionine-dependent methyl transferase reactions; therefore adenosylhomocysteinase may play a key role in the control of methylations via regulation of the intracellular concentration of adenosylhomocysteine.</text>
</comment>
<feature type="binding site" evidence="10">
    <location>
        <position position="351"/>
    </location>
    <ligand>
        <name>NAD(+)</name>
        <dbReference type="ChEBI" id="CHEBI:57540"/>
    </ligand>
</feature>
<gene>
    <name evidence="14" type="ORF">SCHPADRAFT_901806</name>
</gene>
<dbReference type="PIRSF" id="PIRSF001109">
    <property type="entry name" value="Ad_hcy_hydrolase"/>
    <property type="match status" value="1"/>
</dbReference>
<dbReference type="PANTHER" id="PTHR23420">
    <property type="entry name" value="ADENOSYLHOMOCYSTEINASE"/>
    <property type="match status" value="1"/>
</dbReference>
<dbReference type="GO" id="GO:0005829">
    <property type="term" value="C:cytosol"/>
    <property type="evidence" value="ECO:0007669"/>
    <property type="project" value="TreeGrafter"/>
</dbReference>
<dbReference type="Pfam" id="PF05221">
    <property type="entry name" value="AdoHcyase"/>
    <property type="match status" value="1"/>
</dbReference>
<dbReference type="EC" id="3.13.2.1" evidence="7 11"/>
<dbReference type="SUPFAM" id="SSF51735">
    <property type="entry name" value="NAD(P)-binding Rossmann-fold domains"/>
    <property type="match status" value="1"/>
</dbReference>
<evidence type="ECO:0000256" key="7">
    <source>
        <dbReference type="ARBA" id="ARBA00034527"/>
    </source>
</evidence>
<dbReference type="PROSITE" id="PS00739">
    <property type="entry name" value="ADOHCYASE_2"/>
    <property type="match status" value="1"/>
</dbReference>
<keyword evidence="6 10" id="KW-0520">NAD</keyword>
<dbReference type="AlphaFoldDB" id="A0A0H2SGD9"/>
<feature type="binding site" evidence="9">
    <location>
        <position position="188"/>
    </location>
    <ligand>
        <name>substrate</name>
    </ligand>
</feature>
<feature type="binding site" evidence="10">
    <location>
        <begin position="297"/>
        <end position="299"/>
    </location>
    <ligand>
        <name>NAD(+)</name>
        <dbReference type="ChEBI" id="CHEBI:57540"/>
    </ligand>
</feature>
<feature type="domain" description="S-adenosyl-L-homocysteine hydrolase NAD binding" evidence="13">
    <location>
        <begin position="189"/>
        <end position="350"/>
    </location>
</feature>
<dbReference type="UniPathway" id="UPA00314">
    <property type="reaction ID" value="UER00076"/>
</dbReference>
<comment type="catalytic activity">
    <reaction evidence="8 11">
        <text>S-adenosyl-L-homocysteine + H2O = L-homocysteine + adenosine</text>
        <dbReference type="Rhea" id="RHEA:21708"/>
        <dbReference type="ChEBI" id="CHEBI:15377"/>
        <dbReference type="ChEBI" id="CHEBI:16335"/>
        <dbReference type="ChEBI" id="CHEBI:57856"/>
        <dbReference type="ChEBI" id="CHEBI:58199"/>
        <dbReference type="EC" id="3.13.2.1"/>
    </reaction>
</comment>
<feature type="binding site" evidence="10">
    <location>
        <position position="344"/>
    </location>
    <ligand>
        <name>NAD(+)</name>
        <dbReference type="ChEBI" id="CHEBI:57540"/>
    </ligand>
</feature>
<evidence type="ECO:0000313" key="15">
    <source>
        <dbReference type="Proteomes" id="UP000053477"/>
    </source>
</evidence>
<name>A0A0H2SGD9_9AGAM</name>
<evidence type="ECO:0000313" key="14">
    <source>
        <dbReference type="EMBL" id="KLO16126.1"/>
    </source>
</evidence>
<dbReference type="InterPro" id="IPR000043">
    <property type="entry name" value="Adenosylhomocysteinase-like"/>
</dbReference>
<dbReference type="GO" id="GO:0004013">
    <property type="term" value="F:adenosylhomocysteinase activity"/>
    <property type="evidence" value="ECO:0007669"/>
    <property type="project" value="UniProtKB-EC"/>
</dbReference>
<dbReference type="SUPFAM" id="SSF52283">
    <property type="entry name" value="Formate/glycerate dehydrogenase catalytic domain-like"/>
    <property type="match status" value="1"/>
</dbReference>
<evidence type="ECO:0000256" key="8">
    <source>
        <dbReference type="ARBA" id="ARBA00048858"/>
    </source>
</evidence>
<dbReference type="FunFam" id="3.40.50.720:FF:000004">
    <property type="entry name" value="Adenosylhomocysteinase"/>
    <property type="match status" value="1"/>
</dbReference>
<dbReference type="FunFam" id="3.40.50.1480:FF:000004">
    <property type="entry name" value="Adenosylhomocysteinase"/>
    <property type="match status" value="1"/>
</dbReference>
<comment type="pathway">
    <text evidence="2 11">Amino-acid biosynthesis; L-homocysteine biosynthesis; L-homocysteine from S-adenosyl-L-homocysteine: step 1/1.</text>
</comment>
<evidence type="ECO:0000256" key="11">
    <source>
        <dbReference type="RuleBase" id="RU000548"/>
    </source>
</evidence>
<evidence type="ECO:0000256" key="6">
    <source>
        <dbReference type="ARBA" id="ARBA00023027"/>
    </source>
</evidence>
<evidence type="ECO:0000256" key="9">
    <source>
        <dbReference type="PIRSR" id="PIRSR001109-1"/>
    </source>
</evidence>
<dbReference type="GO" id="GO:0033353">
    <property type="term" value="P:S-adenosylmethionine cycle"/>
    <property type="evidence" value="ECO:0007669"/>
    <property type="project" value="TreeGrafter"/>
</dbReference>
<dbReference type="STRING" id="27342.A0A0H2SGD9"/>
<keyword evidence="5 11" id="KW-0378">Hydrolase</keyword>
<dbReference type="Pfam" id="PF00670">
    <property type="entry name" value="AdoHcyase_NAD"/>
    <property type="match status" value="1"/>
</dbReference>
<feature type="binding site" evidence="9">
    <location>
        <position position="53"/>
    </location>
    <ligand>
        <name>substrate</name>
    </ligand>
</feature>
<protein>
    <recommendedName>
        <fullName evidence="7 11">Adenosylhomocysteinase</fullName>
        <ecNumber evidence="7 11">3.13.2.1</ecNumber>
    </recommendedName>
</protein>
<feature type="binding site" evidence="10">
    <location>
        <position position="241"/>
    </location>
    <ligand>
        <name>NAD(+)</name>
        <dbReference type="ChEBI" id="CHEBI:57540"/>
    </ligand>
</feature>
<feature type="binding site" evidence="10">
    <location>
        <begin position="220"/>
        <end position="225"/>
    </location>
    <ligand>
        <name>NAD(+)</name>
        <dbReference type="ChEBI" id="CHEBI:57540"/>
    </ligand>
</feature>
<dbReference type="Gene3D" id="3.40.50.1480">
    <property type="entry name" value="Adenosylhomocysteinase-like"/>
    <property type="match status" value="3"/>
</dbReference>
<dbReference type="FunCoup" id="A0A0H2SGD9">
    <property type="interactions" value="538"/>
</dbReference>
<evidence type="ECO:0000259" key="13">
    <source>
        <dbReference type="SMART" id="SM00997"/>
    </source>
</evidence>
<dbReference type="InterPro" id="IPR042172">
    <property type="entry name" value="Adenosylhomocyst_ase-like_sf"/>
</dbReference>
<feature type="binding site" evidence="9">
    <location>
        <position position="184"/>
    </location>
    <ligand>
        <name>substrate</name>
    </ligand>
</feature>
<feature type="binding site" evidence="10">
    <location>
        <position position="246"/>
    </location>
    <ligand>
        <name>NAD(+)</name>
        <dbReference type="ChEBI" id="CHEBI:57540"/>
    </ligand>
</feature>
<dbReference type="NCBIfam" id="NF004005">
    <property type="entry name" value="PRK05476.2-3"/>
    <property type="match status" value="1"/>
</dbReference>
<evidence type="ECO:0000256" key="5">
    <source>
        <dbReference type="ARBA" id="ARBA00022801"/>
    </source>
</evidence>
<dbReference type="InParanoid" id="A0A0H2SGD9"/>
<evidence type="ECO:0000256" key="12">
    <source>
        <dbReference type="RuleBase" id="RU004166"/>
    </source>
</evidence>
<dbReference type="PANTHER" id="PTHR23420:SF0">
    <property type="entry name" value="ADENOSYLHOMOCYSTEINASE"/>
    <property type="match status" value="1"/>
</dbReference>
<dbReference type="SMART" id="SM00996">
    <property type="entry name" value="AdoHcyase"/>
    <property type="match status" value="1"/>
</dbReference>
<evidence type="ECO:0000256" key="2">
    <source>
        <dbReference type="ARBA" id="ARBA00005195"/>
    </source>
</evidence>
<keyword evidence="4 11" id="KW-0554">One-carbon metabolism</keyword>
<evidence type="ECO:0000256" key="3">
    <source>
        <dbReference type="ARBA" id="ARBA00007122"/>
    </source>
</evidence>
<dbReference type="SMART" id="SM00997">
    <property type="entry name" value="AdoHcyase_NAD"/>
    <property type="match status" value="1"/>
</dbReference>
<dbReference type="HAMAP" id="MF_00563">
    <property type="entry name" value="AdoHcyase"/>
    <property type="match status" value="1"/>
</dbReference>
<dbReference type="OrthoDB" id="10007170at2759"/>
<dbReference type="InterPro" id="IPR015878">
    <property type="entry name" value="Ado_hCys_hydrolase_NAD-bd"/>
</dbReference>
<dbReference type="InterPro" id="IPR020082">
    <property type="entry name" value="S-Ado-L-homoCys_hydrolase_CS"/>
</dbReference>
<dbReference type="Gene3D" id="3.40.50.720">
    <property type="entry name" value="NAD(P)-binding Rossmann-like Domain"/>
    <property type="match status" value="1"/>
</dbReference>